<feature type="chain" id="PRO_5036766822" evidence="2">
    <location>
        <begin position="27"/>
        <end position="366"/>
    </location>
</feature>
<organism evidence="3 4">
    <name type="scientific">Leptolyngbya cf. ectocarpi LEGE 11479</name>
    <dbReference type="NCBI Taxonomy" id="1828722"/>
    <lineage>
        <taxon>Bacteria</taxon>
        <taxon>Bacillati</taxon>
        <taxon>Cyanobacteriota</taxon>
        <taxon>Cyanophyceae</taxon>
        <taxon>Leptolyngbyales</taxon>
        <taxon>Leptolyngbyaceae</taxon>
        <taxon>Leptolyngbya group</taxon>
        <taxon>Leptolyngbya</taxon>
    </lineage>
</organism>
<evidence type="ECO:0000313" key="4">
    <source>
        <dbReference type="Proteomes" id="UP000615026"/>
    </source>
</evidence>
<accession>A0A928X2T4</accession>
<sequence>MTFWYHRLHAALVLGWLMLIASPAGAEVLFEEKIHTIPGGASVLSATVKKLADLDTQKSEIAAFSPQDLETTAQIPTKDSESTPLEIPAGNNTDESEIIDAEKTTALDSATSEFDVFPVGLDVRSTTSVVALIKGQEEGGHPVAFEQWRIPFDDVVQLLNIQVTTLDNGDWELRSQVSIIRINPTELAIDPDLGLVFSIAEIESRLGIPATFDTNNYAIRFDPPETPRQQRQQLESAVITEGLPTIASDTFSLSGIGQQTTLSGRIAEEGRAGSTSWRGRLNAVGTAFGGSWYAEIEQPQIDDRSSWYLDELQYLNYNEHQDYALGSQPTFWHGQGDYWGATLIQRWGFEPPAQRGKGGFNPRQQL</sequence>
<feature type="region of interest" description="Disordered" evidence="1">
    <location>
        <begin position="69"/>
        <end position="92"/>
    </location>
</feature>
<dbReference type="RefSeq" id="WP_193991451.1">
    <property type="nucleotide sequence ID" value="NZ_JADEXP010000026.1"/>
</dbReference>
<dbReference type="EMBL" id="JADEXP010000026">
    <property type="protein sequence ID" value="MBE9066018.1"/>
    <property type="molecule type" value="Genomic_DNA"/>
</dbReference>
<comment type="caution">
    <text evidence="3">The sequence shown here is derived from an EMBL/GenBank/DDBJ whole genome shotgun (WGS) entry which is preliminary data.</text>
</comment>
<dbReference type="AlphaFoldDB" id="A0A928X2T4"/>
<evidence type="ECO:0000256" key="1">
    <source>
        <dbReference type="SAM" id="MobiDB-lite"/>
    </source>
</evidence>
<evidence type="ECO:0000256" key="2">
    <source>
        <dbReference type="SAM" id="SignalP"/>
    </source>
</evidence>
<proteinExistence type="predicted"/>
<feature type="signal peptide" evidence="2">
    <location>
        <begin position="1"/>
        <end position="26"/>
    </location>
</feature>
<keyword evidence="2" id="KW-0732">Signal</keyword>
<gene>
    <name evidence="3" type="ORF">IQ260_05065</name>
</gene>
<dbReference type="Proteomes" id="UP000615026">
    <property type="component" value="Unassembled WGS sequence"/>
</dbReference>
<keyword evidence="4" id="KW-1185">Reference proteome</keyword>
<name>A0A928X2T4_LEPEC</name>
<protein>
    <submittedName>
        <fullName evidence="3">Uncharacterized protein</fullName>
    </submittedName>
</protein>
<evidence type="ECO:0000313" key="3">
    <source>
        <dbReference type="EMBL" id="MBE9066018.1"/>
    </source>
</evidence>
<reference evidence="3" key="1">
    <citation type="submission" date="2020-10" db="EMBL/GenBank/DDBJ databases">
        <authorList>
            <person name="Castelo-Branco R."/>
            <person name="Eusebio N."/>
            <person name="Adriana R."/>
            <person name="Vieira A."/>
            <person name="Brugerolle De Fraissinette N."/>
            <person name="Rezende De Castro R."/>
            <person name="Schneider M.P."/>
            <person name="Vasconcelos V."/>
            <person name="Leao P.N."/>
        </authorList>
    </citation>
    <scope>NUCLEOTIDE SEQUENCE</scope>
    <source>
        <strain evidence="3">LEGE 11479</strain>
    </source>
</reference>